<gene>
    <name evidence="2" type="ORF">METZ01_LOCUS497049</name>
</gene>
<accession>A0A383DIV5</accession>
<dbReference type="GO" id="GO:0005506">
    <property type="term" value="F:iron ion binding"/>
    <property type="evidence" value="ECO:0007669"/>
    <property type="project" value="InterPro"/>
</dbReference>
<dbReference type="SUPFAM" id="SSF48264">
    <property type="entry name" value="Cytochrome P450"/>
    <property type="match status" value="1"/>
</dbReference>
<dbReference type="GO" id="GO:0008395">
    <property type="term" value="F:steroid hydroxylase activity"/>
    <property type="evidence" value="ECO:0007669"/>
    <property type="project" value="TreeGrafter"/>
</dbReference>
<dbReference type="InterPro" id="IPR002397">
    <property type="entry name" value="Cyt_P450_B"/>
</dbReference>
<feature type="non-terminal residue" evidence="2">
    <location>
        <position position="235"/>
    </location>
</feature>
<evidence type="ECO:0000313" key="2">
    <source>
        <dbReference type="EMBL" id="SVE44195.1"/>
    </source>
</evidence>
<dbReference type="PANTHER" id="PTHR46696">
    <property type="entry name" value="P450, PUTATIVE (EUROFUNG)-RELATED"/>
    <property type="match status" value="1"/>
</dbReference>
<dbReference type="GO" id="GO:0020037">
    <property type="term" value="F:heme binding"/>
    <property type="evidence" value="ECO:0007669"/>
    <property type="project" value="InterPro"/>
</dbReference>
<evidence type="ECO:0000256" key="1">
    <source>
        <dbReference type="ARBA" id="ARBA00010617"/>
    </source>
</evidence>
<comment type="similarity">
    <text evidence="1">Belongs to the cytochrome P450 family.</text>
</comment>
<evidence type="ECO:0008006" key="3">
    <source>
        <dbReference type="Google" id="ProtNLM"/>
    </source>
</evidence>
<dbReference type="EMBL" id="UINC01217551">
    <property type="protein sequence ID" value="SVE44195.1"/>
    <property type="molecule type" value="Genomic_DNA"/>
</dbReference>
<dbReference type="Gene3D" id="1.10.630.10">
    <property type="entry name" value="Cytochrome P450"/>
    <property type="match status" value="1"/>
</dbReference>
<dbReference type="GO" id="GO:0006707">
    <property type="term" value="P:cholesterol catabolic process"/>
    <property type="evidence" value="ECO:0007669"/>
    <property type="project" value="TreeGrafter"/>
</dbReference>
<dbReference type="PRINTS" id="PR00359">
    <property type="entry name" value="BP450"/>
</dbReference>
<protein>
    <recommendedName>
        <fullName evidence="3">Cytochrome P450</fullName>
    </recommendedName>
</protein>
<proteinExistence type="inferred from homology"/>
<dbReference type="InterPro" id="IPR036396">
    <property type="entry name" value="Cyt_P450_sf"/>
</dbReference>
<sequence>MTYEHLTDPDFDPGINRSMIMMDPPEHNRYRRLVSRSFTPRAMAGYRHKVQDLIRSYLDPLMDRDGFDMVEDFAAPFPVEIICAILGVPEADRQMIRLQTDAMLHREEGQSEASPAQIEAAIGQAVYFLDFVAAKRKRPAEDMCSALIEARVETEDGDLVSLTDDEIAGFCSLLGAAGSETVTKALGNATVLFHRNPAEWQKVCDDPSKIDNAVEEVLRYWAPSQYQGRLSVNET</sequence>
<dbReference type="AlphaFoldDB" id="A0A383DIV5"/>
<organism evidence="2">
    <name type="scientific">marine metagenome</name>
    <dbReference type="NCBI Taxonomy" id="408172"/>
    <lineage>
        <taxon>unclassified sequences</taxon>
        <taxon>metagenomes</taxon>
        <taxon>ecological metagenomes</taxon>
    </lineage>
</organism>
<dbReference type="GO" id="GO:0036199">
    <property type="term" value="F:cholest-4-en-3-one 26-monooxygenase activity"/>
    <property type="evidence" value="ECO:0007669"/>
    <property type="project" value="TreeGrafter"/>
</dbReference>
<dbReference type="PANTHER" id="PTHR46696:SF4">
    <property type="entry name" value="BIOTIN BIOSYNTHESIS CYTOCHROME P450"/>
    <property type="match status" value="1"/>
</dbReference>
<reference evidence="2" key="1">
    <citation type="submission" date="2018-05" db="EMBL/GenBank/DDBJ databases">
        <authorList>
            <person name="Lanie J.A."/>
            <person name="Ng W.-L."/>
            <person name="Kazmierczak K.M."/>
            <person name="Andrzejewski T.M."/>
            <person name="Davidsen T.M."/>
            <person name="Wayne K.J."/>
            <person name="Tettelin H."/>
            <person name="Glass J.I."/>
            <person name="Rusch D."/>
            <person name="Podicherti R."/>
            <person name="Tsui H.-C.T."/>
            <person name="Winkler M.E."/>
        </authorList>
    </citation>
    <scope>NUCLEOTIDE SEQUENCE</scope>
</reference>
<name>A0A383DIV5_9ZZZZ</name>